<protein>
    <recommendedName>
        <fullName evidence="4">Lipoprotein</fullName>
    </recommendedName>
</protein>
<keyword evidence="3" id="KW-1185">Reference proteome</keyword>
<organism evidence="2 3">
    <name type="scientific">Martelella alba</name>
    <dbReference type="NCBI Taxonomy" id="2590451"/>
    <lineage>
        <taxon>Bacteria</taxon>
        <taxon>Pseudomonadati</taxon>
        <taxon>Pseudomonadota</taxon>
        <taxon>Alphaproteobacteria</taxon>
        <taxon>Hyphomicrobiales</taxon>
        <taxon>Aurantimonadaceae</taxon>
        <taxon>Martelella</taxon>
    </lineage>
</organism>
<dbReference type="AlphaFoldDB" id="A0A506UIK8"/>
<dbReference type="OrthoDB" id="8477742at2"/>
<gene>
    <name evidence="2" type="ORF">FJU08_00855</name>
</gene>
<evidence type="ECO:0000313" key="3">
    <source>
        <dbReference type="Proteomes" id="UP000318801"/>
    </source>
</evidence>
<evidence type="ECO:0000313" key="2">
    <source>
        <dbReference type="EMBL" id="TPW33147.1"/>
    </source>
</evidence>
<keyword evidence="1" id="KW-0732">Signal</keyword>
<feature type="chain" id="PRO_5021249822" description="Lipoprotein" evidence="1">
    <location>
        <begin position="22"/>
        <end position="252"/>
    </location>
</feature>
<accession>A0A506UIK8</accession>
<dbReference type="PROSITE" id="PS51257">
    <property type="entry name" value="PROKAR_LIPOPROTEIN"/>
    <property type="match status" value="1"/>
</dbReference>
<dbReference type="RefSeq" id="WP_141147082.1">
    <property type="nucleotide sequence ID" value="NZ_VHLG01000001.1"/>
</dbReference>
<evidence type="ECO:0000256" key="1">
    <source>
        <dbReference type="SAM" id="SignalP"/>
    </source>
</evidence>
<reference evidence="2 3" key="1">
    <citation type="submission" date="2019-06" db="EMBL/GenBank/DDBJ databases">
        <authorList>
            <person name="Li M."/>
        </authorList>
    </citation>
    <scope>NUCLEOTIDE SEQUENCE [LARGE SCALE GENOMIC DNA]</scope>
    <source>
        <strain evidence="2 3">BGMRC2036</strain>
    </source>
</reference>
<proteinExistence type="predicted"/>
<feature type="signal peptide" evidence="1">
    <location>
        <begin position="1"/>
        <end position="21"/>
    </location>
</feature>
<evidence type="ECO:0008006" key="4">
    <source>
        <dbReference type="Google" id="ProtNLM"/>
    </source>
</evidence>
<dbReference type="Proteomes" id="UP000318801">
    <property type="component" value="Unassembled WGS sequence"/>
</dbReference>
<comment type="caution">
    <text evidence="2">The sequence shown here is derived from an EMBL/GenBank/DDBJ whole genome shotgun (WGS) entry which is preliminary data.</text>
</comment>
<dbReference type="EMBL" id="VHLG01000001">
    <property type="protein sequence ID" value="TPW33147.1"/>
    <property type="molecule type" value="Genomic_DNA"/>
</dbReference>
<sequence length="252" mass="26924">MNKFSLSAVLLIFLVGCTKSAIVDLDYVQTSLGYRNSGALAPGKIFLWDNAQNTLVDLHSMARLGAEPYAAPASYRASSVRGFSVALGGQTGGLKPSVTADISGAVSNNISYAVDDAIRVNNNRVYSAMAEAYVDMGEDRYRLWHVDELRSGARYKLVLLVDPVLASKETLTFDNTAVANGHLSLKSATEGTITIKFPDASTSSCRASGATRAACFINAFVMDAWVKPDTLLGFSPATGYDPTALSEAFRKL</sequence>
<name>A0A506UIK8_9HYPH</name>